<feature type="binding site" evidence="11">
    <location>
        <position position="173"/>
    </location>
    <ligand>
        <name>Zn(2+)</name>
        <dbReference type="ChEBI" id="CHEBI:29105"/>
        <label>1</label>
        <note>catalytic</note>
    </ligand>
</feature>
<feature type="binding site" evidence="11">
    <location>
        <position position="151"/>
    </location>
    <ligand>
        <name>Zn(2+)</name>
        <dbReference type="ChEBI" id="CHEBI:29105"/>
        <label>1</label>
        <note>catalytic</note>
    </ligand>
</feature>
<dbReference type="InterPro" id="IPR001279">
    <property type="entry name" value="Metallo-B-lactamas"/>
</dbReference>
<keyword evidence="4" id="KW-0255">Endonuclease</keyword>
<keyword evidence="1" id="KW-0963">Cytoplasm</keyword>
<dbReference type="RefSeq" id="WP_025208671.1">
    <property type="nucleotide sequence ID" value="NZ_CP006932.1"/>
</dbReference>
<evidence type="ECO:0000256" key="3">
    <source>
        <dbReference type="ARBA" id="ARBA00022723"/>
    </source>
</evidence>
<dbReference type="GO" id="GO:0006396">
    <property type="term" value="P:RNA processing"/>
    <property type="evidence" value="ECO:0007669"/>
    <property type="project" value="InterPro"/>
</dbReference>
<feature type="binding site" evidence="11">
    <location>
        <position position="87"/>
    </location>
    <ligand>
        <name>Zn(2+)</name>
        <dbReference type="ChEBI" id="CHEBI:29105"/>
        <label>1</label>
        <note>catalytic</note>
    </ligand>
</feature>
<name>W8GJE9_9MOLU</name>
<dbReference type="SUPFAM" id="SSF56281">
    <property type="entry name" value="Metallo-hydrolase/oxidoreductase"/>
    <property type="match status" value="1"/>
</dbReference>
<dbReference type="Pfam" id="PF07521">
    <property type="entry name" value="RMMBL"/>
    <property type="match status" value="1"/>
</dbReference>
<dbReference type="InterPro" id="IPR042173">
    <property type="entry name" value="RNase_J_2"/>
</dbReference>
<evidence type="ECO:0000256" key="9">
    <source>
        <dbReference type="PIRSR" id="PIRSR004803-1"/>
    </source>
</evidence>
<dbReference type="GO" id="GO:0004534">
    <property type="term" value="F:5'-3' RNA exonuclease activity"/>
    <property type="evidence" value="ECO:0007669"/>
    <property type="project" value="InterPro"/>
</dbReference>
<evidence type="ECO:0000256" key="4">
    <source>
        <dbReference type="ARBA" id="ARBA00022759"/>
    </source>
</evidence>
<dbReference type="Pfam" id="PF17770">
    <property type="entry name" value="RNase_J_C"/>
    <property type="match status" value="1"/>
</dbReference>
<evidence type="ECO:0000313" key="13">
    <source>
        <dbReference type="EMBL" id="AHK22372.1"/>
    </source>
</evidence>
<keyword evidence="14" id="KW-1185">Reference proteome</keyword>
<feature type="active site" description="Proton acceptor" evidence="9">
    <location>
        <position position="378"/>
    </location>
</feature>
<proteinExistence type="predicted"/>
<feature type="binding site" evidence="11">
    <location>
        <position position="453"/>
    </location>
    <ligand>
        <name>Ca(2+)</name>
        <dbReference type="ChEBI" id="CHEBI:29108"/>
    </ligand>
</feature>
<evidence type="ECO:0000256" key="6">
    <source>
        <dbReference type="ARBA" id="ARBA00022833"/>
    </source>
</evidence>
<dbReference type="Pfam" id="PF00753">
    <property type="entry name" value="Lactamase_B"/>
    <property type="match status" value="1"/>
</dbReference>
<dbReference type="HOGENOM" id="CLU_008727_3_3_14"/>
<keyword evidence="2" id="KW-0540">Nuclease</keyword>
<dbReference type="STRING" id="1427984.X271_00266"/>
<feature type="domain" description="Metallo-beta-lactamase" evidence="12">
    <location>
        <begin position="32"/>
        <end position="224"/>
    </location>
</feature>
<comment type="cofactor">
    <cofactor evidence="11">
        <name>Zn(2+)</name>
        <dbReference type="ChEBI" id="CHEBI:29105"/>
    </cofactor>
    <text evidence="11">Binds 2 Zn(2+) ions per subunit. It is not clear if Zn(2+) or Mg(2+) is physiologically important.</text>
</comment>
<accession>W8GJE9</accession>
<dbReference type="InterPro" id="IPR036866">
    <property type="entry name" value="RibonucZ/Hydroxyglut_hydro"/>
</dbReference>
<evidence type="ECO:0000256" key="2">
    <source>
        <dbReference type="ARBA" id="ARBA00022722"/>
    </source>
</evidence>
<keyword evidence="3 11" id="KW-0479">Metal-binding</keyword>
<dbReference type="Pfam" id="PF22505">
    <property type="entry name" value="RNase_J_b_CASP"/>
    <property type="match status" value="1"/>
</dbReference>
<organism evidence="13 14">
    <name type="scientific">Candidatus Hepatoplasma crinochetorum Av</name>
    <dbReference type="NCBI Taxonomy" id="1427984"/>
    <lineage>
        <taxon>Bacteria</taxon>
        <taxon>Bacillati</taxon>
        <taxon>Mycoplasmatota</taxon>
        <taxon>Mollicutes</taxon>
        <taxon>Candidatus Hepatoplasmataceae</taxon>
        <taxon>Candidatus Hepatoplasma</taxon>
    </lineage>
</organism>
<reference evidence="13 14" key="1">
    <citation type="journal article" date="2014" name="Genome Biol. Evol.">
        <title>Phylogenomics of "Candidatus Hepatoplasma crinochetorum," a Lineage of Mollicutes Associated with Noninsect Arthropods.</title>
        <authorList>
            <person name="Leclercq S."/>
            <person name="Dittmer J."/>
            <person name="Bouchon D."/>
            <person name="Cordaux R."/>
        </authorList>
    </citation>
    <scope>NUCLEOTIDE SEQUENCE [LARGE SCALE GENOMIC DNA]</scope>
    <source>
        <strain evidence="13 14">Av</strain>
    </source>
</reference>
<dbReference type="Gene3D" id="3.60.15.10">
    <property type="entry name" value="Ribonuclease Z/Hydroxyacylglutathione hydrolase-like"/>
    <property type="match status" value="1"/>
</dbReference>
<dbReference type="PIRSF" id="PIRSF004803">
    <property type="entry name" value="RnjA"/>
    <property type="match status" value="1"/>
</dbReference>
<dbReference type="InterPro" id="IPR030854">
    <property type="entry name" value="RNase_J_bac"/>
</dbReference>
<evidence type="ECO:0000256" key="8">
    <source>
        <dbReference type="ARBA" id="ARBA00022884"/>
    </source>
</evidence>
<dbReference type="InterPro" id="IPR055132">
    <property type="entry name" value="RNase_J_b_CASP"/>
</dbReference>
<sequence length="572" mass="64694">MNDEDKNESFQLNLKKIPPMYVYALGGLGEVGKNMYIVEQGNELWIIDSGIMFAAEISVEGVIPSFEWLEKNQKRIKGLIITHGHEDHIGSIPHLLNSVDIPKIYAGRIAANLIWSKLSERQVPRQKIEIINNKSVIKTLNFKIDFFNVNHSIPDCFGARFKSKHGTVVTTADFKFDFTPVGAKADLYKMASFGNEGVTLLLSDSTNAQSEKFSISEKQVAENIDDIASKAKGRIIAATFASNVFRVRELIKIAIKYKRKIVVFGYSMDKIIKISRKIKYLNLGEEVIIDFKDMDKYKENQLFIISTGTQGEPTAALTKMSDGRHKEIHLNEKDTVIFASSEIPGNYENIEKVVNNLIKKGVKLINNYNYPGVHASGHGGMQEQLLMINLFKPLYFFPIHGETVMQVKHAKTAIAAGIKKENIFIIPNGRKLKIFSGKVTLDDYVPTDDIYIDDTNLKGQSSKVITDRNSMSEFGVITITIGINSKENKIIINPEFASYGTFNQQKNRAFIAQIETKIKSNLELYYRSEKRVTFNGIKEIIRNSVRNEIYQKRKTSPIVIPIVLNCNFLENN</sequence>
<evidence type="ECO:0000259" key="12">
    <source>
        <dbReference type="SMART" id="SM00849"/>
    </source>
</evidence>
<feature type="binding site" evidence="11">
    <location>
        <position position="400"/>
    </location>
    <ligand>
        <name>Zn(2+)</name>
        <dbReference type="ChEBI" id="CHEBI:29105"/>
        <label>1</label>
        <note>catalytic</note>
    </ligand>
</feature>
<dbReference type="OrthoDB" id="9758375at2"/>
<evidence type="ECO:0000256" key="1">
    <source>
        <dbReference type="ARBA" id="ARBA00022490"/>
    </source>
</evidence>
<keyword evidence="11" id="KW-0106">Calcium</keyword>
<dbReference type="InterPro" id="IPR004613">
    <property type="entry name" value="RNase_J"/>
</dbReference>
<dbReference type="GO" id="GO:0008270">
    <property type="term" value="F:zinc ion binding"/>
    <property type="evidence" value="ECO:0007669"/>
    <property type="project" value="InterPro"/>
</dbReference>
<protein>
    <submittedName>
        <fullName evidence="13">Ribonuclease J 1</fullName>
        <ecNumber evidence="13">3.1.-.-</ecNumber>
    </submittedName>
</protein>
<dbReference type="PANTHER" id="PTHR43694">
    <property type="entry name" value="RIBONUCLEASE J"/>
    <property type="match status" value="1"/>
</dbReference>
<feature type="binding site" evidence="11">
    <location>
        <position position="88"/>
    </location>
    <ligand>
        <name>Zn(2+)</name>
        <dbReference type="ChEBI" id="CHEBI:29105"/>
        <label>1</label>
        <note>catalytic</note>
    </ligand>
</feature>
<dbReference type="Proteomes" id="UP000019450">
    <property type="component" value="Chromosome"/>
</dbReference>
<dbReference type="InterPro" id="IPR011108">
    <property type="entry name" value="RMMBL"/>
</dbReference>
<evidence type="ECO:0000256" key="11">
    <source>
        <dbReference type="PIRSR" id="PIRSR004803-3"/>
    </source>
</evidence>
<feature type="binding site" evidence="10">
    <location>
        <begin position="374"/>
        <end position="378"/>
    </location>
    <ligand>
        <name>substrate</name>
    </ligand>
</feature>
<keyword evidence="8" id="KW-0694">RNA-binding</keyword>
<dbReference type="NCBIfam" id="TIGR00649">
    <property type="entry name" value="MG423"/>
    <property type="match status" value="1"/>
</dbReference>
<comment type="cofactor">
    <cofactor evidence="11">
        <name>Ca(2+)</name>
        <dbReference type="ChEBI" id="CHEBI:29108"/>
    </cofactor>
    <text evidence="11">Binds 1 Ca(2+) cation per subunit. Seen in 1 crystal structure, it is not clear if it is physiologically important.</text>
</comment>
<dbReference type="EC" id="3.1.-.-" evidence="13"/>
<keyword evidence="7" id="KW-0269">Exonuclease</keyword>
<gene>
    <name evidence="13" type="primary">rnjA</name>
    <name evidence="13" type="ORF">X271_00266</name>
</gene>
<evidence type="ECO:0000256" key="7">
    <source>
        <dbReference type="ARBA" id="ARBA00022839"/>
    </source>
</evidence>
<feature type="binding site" evidence="11">
    <location>
        <position position="85"/>
    </location>
    <ligand>
        <name>Zn(2+)</name>
        <dbReference type="ChEBI" id="CHEBI:29105"/>
        <label>1</label>
        <note>catalytic</note>
    </ligand>
</feature>
<dbReference type="PANTHER" id="PTHR43694:SF1">
    <property type="entry name" value="RIBONUCLEASE J"/>
    <property type="match status" value="1"/>
</dbReference>
<feature type="binding site" evidence="10">
    <location>
        <begin position="241"/>
        <end position="243"/>
    </location>
    <ligand>
        <name>substrate</name>
    </ligand>
</feature>
<dbReference type="CDD" id="cd07714">
    <property type="entry name" value="RNaseJ_MBL-fold"/>
    <property type="match status" value="1"/>
</dbReference>
<dbReference type="eggNOG" id="COG0595">
    <property type="taxonomic scope" value="Bacteria"/>
</dbReference>
<keyword evidence="5 13" id="KW-0378">Hydrolase</keyword>
<evidence type="ECO:0000313" key="14">
    <source>
        <dbReference type="Proteomes" id="UP000019450"/>
    </source>
</evidence>
<dbReference type="GO" id="GO:0004521">
    <property type="term" value="F:RNA endonuclease activity"/>
    <property type="evidence" value="ECO:0007669"/>
    <property type="project" value="InterPro"/>
</dbReference>
<dbReference type="KEGG" id="hcr:X271_00266"/>
<dbReference type="SMART" id="SM00849">
    <property type="entry name" value="Lactamase_B"/>
    <property type="match status" value="1"/>
</dbReference>
<dbReference type="EMBL" id="CP006932">
    <property type="protein sequence ID" value="AHK22372.1"/>
    <property type="molecule type" value="Genomic_DNA"/>
</dbReference>
<dbReference type="PATRIC" id="fig|1427984.3.peg.254"/>
<keyword evidence="6 11" id="KW-0862">Zinc</keyword>
<evidence type="ECO:0000256" key="5">
    <source>
        <dbReference type="ARBA" id="ARBA00022801"/>
    </source>
</evidence>
<feature type="binding site" evidence="11">
    <location>
        <position position="83"/>
    </location>
    <ligand>
        <name>Zn(2+)</name>
        <dbReference type="ChEBI" id="CHEBI:29105"/>
        <label>1</label>
        <note>catalytic</note>
    </ligand>
</feature>
<dbReference type="InterPro" id="IPR041636">
    <property type="entry name" value="RNase_J_C"/>
</dbReference>
<dbReference type="Gene3D" id="3.10.20.580">
    <property type="match status" value="1"/>
</dbReference>
<dbReference type="Gene3D" id="3.40.50.10710">
    <property type="entry name" value="Metallo-hydrolase/oxidoreductase"/>
    <property type="match status" value="1"/>
</dbReference>
<feature type="active site" description="Proton donor" evidence="9">
    <location>
        <position position="204"/>
    </location>
</feature>
<dbReference type="AlphaFoldDB" id="W8GJE9"/>
<dbReference type="GO" id="GO:0003723">
    <property type="term" value="F:RNA binding"/>
    <property type="evidence" value="ECO:0007669"/>
    <property type="project" value="UniProtKB-KW"/>
</dbReference>
<evidence type="ECO:0000256" key="10">
    <source>
        <dbReference type="PIRSR" id="PIRSR004803-2"/>
    </source>
</evidence>